<dbReference type="CDD" id="cd03392">
    <property type="entry name" value="PAP2_like_2"/>
    <property type="match status" value="1"/>
</dbReference>
<dbReference type="AlphaFoldDB" id="A0A8J7MXY5"/>
<feature type="transmembrane region" description="Helical" evidence="1">
    <location>
        <begin position="16"/>
        <end position="35"/>
    </location>
</feature>
<feature type="transmembrane region" description="Helical" evidence="1">
    <location>
        <begin position="203"/>
        <end position="221"/>
    </location>
</feature>
<name>A0A8J7MXY5_9RHOB</name>
<reference evidence="3" key="1">
    <citation type="submission" date="2021-01" db="EMBL/GenBank/DDBJ databases">
        <title>Genome seq and assembly of Tabrizicola sp. KVB23.</title>
        <authorList>
            <person name="Chhetri G."/>
        </authorList>
    </citation>
    <scope>NUCLEOTIDE SEQUENCE</scope>
    <source>
        <strain evidence="3">KVB23</strain>
    </source>
</reference>
<keyword evidence="4" id="KW-1185">Reference proteome</keyword>
<feature type="transmembrane region" description="Helical" evidence="1">
    <location>
        <begin position="175"/>
        <end position="197"/>
    </location>
</feature>
<sequence length="247" mass="26425">MGSGRAIRATRSVERSLAVVTAAVAILLFGFVYIAEEILEGETRGFDEVILLSLRTPGDTARPIGPLWLQEMVRDFTALGSTGVLTVVTLAAVGWLLISRKQRMAGFVLLAVVGGVVLSSLLKIGFARPRPDLVPHAMAVFTLSFPSGHAMMSAVVYLTLGDLLARSQPSLAGKIYFLSLALVLTLLVGCSRVYLGVHWPTDVLAGWAAGASWALMCWLLMGHLQHAGLIEPENVDAANEKDGSDER</sequence>
<dbReference type="InterPro" id="IPR000326">
    <property type="entry name" value="PAP2/HPO"/>
</dbReference>
<evidence type="ECO:0000313" key="3">
    <source>
        <dbReference type="EMBL" id="MBL4930004.1"/>
    </source>
</evidence>
<proteinExistence type="predicted"/>
<dbReference type="PANTHER" id="PTHR14969:SF13">
    <property type="entry name" value="AT30094P"/>
    <property type="match status" value="1"/>
</dbReference>
<keyword evidence="1" id="KW-0812">Transmembrane</keyword>
<dbReference type="PANTHER" id="PTHR14969">
    <property type="entry name" value="SPHINGOSINE-1-PHOSPHATE PHOSPHOHYDROLASE"/>
    <property type="match status" value="1"/>
</dbReference>
<accession>A0A8J7MXY5</accession>
<comment type="caution">
    <text evidence="3">The sequence shown here is derived from an EMBL/GenBank/DDBJ whole genome shotgun (WGS) entry which is preliminary data.</text>
</comment>
<keyword evidence="1" id="KW-1133">Transmembrane helix</keyword>
<feature type="domain" description="Phosphatidic acid phosphatase type 2/haloperoxidase" evidence="2">
    <location>
        <begin position="105"/>
        <end position="218"/>
    </location>
</feature>
<evidence type="ECO:0000256" key="1">
    <source>
        <dbReference type="SAM" id="Phobius"/>
    </source>
</evidence>
<feature type="transmembrane region" description="Helical" evidence="1">
    <location>
        <begin position="105"/>
        <end position="126"/>
    </location>
</feature>
<organism evidence="3 4">
    <name type="scientific">Fuscibacter oryzae</name>
    <dbReference type="NCBI Taxonomy" id="2803939"/>
    <lineage>
        <taxon>Bacteria</taxon>
        <taxon>Pseudomonadati</taxon>
        <taxon>Pseudomonadota</taxon>
        <taxon>Alphaproteobacteria</taxon>
        <taxon>Rhodobacterales</taxon>
        <taxon>Paracoccaceae</taxon>
        <taxon>Fuscibacter</taxon>
    </lineage>
</organism>
<dbReference type="Pfam" id="PF01569">
    <property type="entry name" value="PAP2"/>
    <property type="match status" value="1"/>
</dbReference>
<feature type="transmembrane region" description="Helical" evidence="1">
    <location>
        <begin position="76"/>
        <end position="98"/>
    </location>
</feature>
<dbReference type="SMART" id="SM00014">
    <property type="entry name" value="acidPPc"/>
    <property type="match status" value="1"/>
</dbReference>
<dbReference type="Proteomes" id="UP000619033">
    <property type="component" value="Unassembled WGS sequence"/>
</dbReference>
<dbReference type="Gene3D" id="1.20.144.10">
    <property type="entry name" value="Phosphatidic acid phosphatase type 2/haloperoxidase"/>
    <property type="match status" value="2"/>
</dbReference>
<dbReference type="EMBL" id="JAESVP010000013">
    <property type="protein sequence ID" value="MBL4930004.1"/>
    <property type="molecule type" value="Genomic_DNA"/>
</dbReference>
<gene>
    <name evidence="3" type="ORF">JI744_18045</name>
</gene>
<evidence type="ECO:0000313" key="4">
    <source>
        <dbReference type="Proteomes" id="UP000619033"/>
    </source>
</evidence>
<evidence type="ECO:0000259" key="2">
    <source>
        <dbReference type="SMART" id="SM00014"/>
    </source>
</evidence>
<dbReference type="InterPro" id="IPR036938">
    <property type="entry name" value="PAP2/HPO_sf"/>
</dbReference>
<protein>
    <submittedName>
        <fullName evidence="3">Phosphatase PAP2 family protein</fullName>
    </submittedName>
</protein>
<feature type="transmembrane region" description="Helical" evidence="1">
    <location>
        <begin position="138"/>
        <end position="163"/>
    </location>
</feature>
<keyword evidence="1" id="KW-0472">Membrane</keyword>
<dbReference type="SUPFAM" id="SSF48317">
    <property type="entry name" value="Acid phosphatase/Vanadium-dependent haloperoxidase"/>
    <property type="match status" value="1"/>
</dbReference>